<sequence length="104" mass="11597">MSSGVGVTGTLGRCYPFFADLKKCVSRKTADSPQAMCWGENEDYFECIHGFKEKKRRLQVIEEKKRREALGTKFDIHSDSGVTDDFFSKPLTAGKIRAKAAASN</sequence>
<evidence type="ECO:0000256" key="16">
    <source>
        <dbReference type="PIRSR" id="PIRSR619342-50"/>
    </source>
</evidence>
<keyword evidence="8" id="KW-0679">Respiratory chain</keyword>
<evidence type="ECO:0000256" key="11">
    <source>
        <dbReference type="ARBA" id="ARBA00023128"/>
    </source>
</evidence>
<dbReference type="OrthoDB" id="9992197at2759"/>
<keyword evidence="12" id="KW-0472">Membrane</keyword>
<dbReference type="GO" id="GO:0005743">
    <property type="term" value="C:mitochondrial inner membrane"/>
    <property type="evidence" value="ECO:0007669"/>
    <property type="project" value="UniProtKB-SubCell"/>
</dbReference>
<evidence type="ECO:0000256" key="7">
    <source>
        <dbReference type="ARBA" id="ARBA00022448"/>
    </source>
</evidence>
<evidence type="ECO:0000256" key="4">
    <source>
        <dbReference type="ARBA" id="ARBA00007372"/>
    </source>
</evidence>
<feature type="disulfide bond" evidence="16">
    <location>
        <begin position="24"/>
        <end position="37"/>
    </location>
</feature>
<comment type="similarity">
    <text evidence="4">Belongs to the complex I NDUFS5 subunit family.</text>
</comment>
<reference evidence="17 18" key="1">
    <citation type="submission" date="2019-01" db="EMBL/GenBank/DDBJ databases">
        <authorList>
            <person name="Ferrante I. M."/>
        </authorList>
    </citation>
    <scope>NUCLEOTIDE SEQUENCE [LARGE SCALE GENOMIC DNA]</scope>
    <source>
        <strain evidence="17 18">B856</strain>
    </source>
</reference>
<comment type="subcellular location">
    <subcellularLocation>
        <location evidence="3">Mitochondrion inner membrane</location>
        <topology evidence="3">Peripheral membrane protein</topology>
    </subcellularLocation>
    <subcellularLocation>
        <location evidence="2">Mitochondrion intermembrane space</location>
    </subcellularLocation>
</comment>
<evidence type="ECO:0000256" key="3">
    <source>
        <dbReference type="ARBA" id="ARBA00004637"/>
    </source>
</evidence>
<dbReference type="Proteomes" id="UP000291116">
    <property type="component" value="Unassembled WGS sequence"/>
</dbReference>
<keyword evidence="9" id="KW-0999">Mitochondrion inner membrane</keyword>
<comment type="subunit">
    <text evidence="5">Mammalian complex I is composed of 45 different subunits. This is a component of the iron-sulfur (IP) fragment of the enzyme.</text>
</comment>
<evidence type="ECO:0000256" key="2">
    <source>
        <dbReference type="ARBA" id="ARBA00004569"/>
    </source>
</evidence>
<dbReference type="PANTHER" id="PTHR15224">
    <property type="entry name" value="NADH DEHYDROGENASE [UBIQUINONE] IRON-SULFUR PROTEIN 5"/>
    <property type="match status" value="1"/>
</dbReference>
<dbReference type="AlphaFoldDB" id="A0A448ZBV1"/>
<dbReference type="InterPro" id="IPR019342">
    <property type="entry name" value="NADH_UbQ_OxRdtase_FeS-su5"/>
</dbReference>
<evidence type="ECO:0000256" key="6">
    <source>
        <dbReference type="ARBA" id="ARBA00013482"/>
    </source>
</evidence>
<keyword evidence="7" id="KW-0813">Transport</keyword>
<dbReference type="CDD" id="cd24141">
    <property type="entry name" value="NDUFS5-like"/>
    <property type="match status" value="1"/>
</dbReference>
<evidence type="ECO:0000256" key="14">
    <source>
        <dbReference type="ARBA" id="ARBA00031222"/>
    </source>
</evidence>
<accession>A0A448ZBV1</accession>
<dbReference type="PANTHER" id="PTHR15224:SF1">
    <property type="entry name" value="NADH DEHYDROGENASE [UBIQUINONE] IRON-SULFUR PROTEIN 5"/>
    <property type="match status" value="1"/>
</dbReference>
<evidence type="ECO:0000256" key="12">
    <source>
        <dbReference type="ARBA" id="ARBA00023136"/>
    </source>
</evidence>
<name>A0A448ZBV1_9STRA</name>
<organism evidence="17 18">
    <name type="scientific">Pseudo-nitzschia multistriata</name>
    <dbReference type="NCBI Taxonomy" id="183589"/>
    <lineage>
        <taxon>Eukaryota</taxon>
        <taxon>Sar</taxon>
        <taxon>Stramenopiles</taxon>
        <taxon>Ochrophyta</taxon>
        <taxon>Bacillariophyta</taxon>
        <taxon>Bacillariophyceae</taxon>
        <taxon>Bacillariophycidae</taxon>
        <taxon>Bacillariales</taxon>
        <taxon>Bacillariaceae</taxon>
        <taxon>Pseudo-nitzschia</taxon>
    </lineage>
</organism>
<evidence type="ECO:0000256" key="9">
    <source>
        <dbReference type="ARBA" id="ARBA00022792"/>
    </source>
</evidence>
<evidence type="ECO:0000256" key="15">
    <source>
        <dbReference type="ARBA" id="ARBA00032739"/>
    </source>
</evidence>
<evidence type="ECO:0000313" key="18">
    <source>
        <dbReference type="Proteomes" id="UP000291116"/>
    </source>
</evidence>
<evidence type="ECO:0000256" key="13">
    <source>
        <dbReference type="ARBA" id="ARBA00023157"/>
    </source>
</evidence>
<proteinExistence type="inferred from homology"/>
<evidence type="ECO:0000256" key="10">
    <source>
        <dbReference type="ARBA" id="ARBA00022982"/>
    </source>
</evidence>
<evidence type="ECO:0000256" key="8">
    <source>
        <dbReference type="ARBA" id="ARBA00022660"/>
    </source>
</evidence>
<dbReference type="GO" id="GO:0032981">
    <property type="term" value="P:mitochondrial respiratory chain complex I assembly"/>
    <property type="evidence" value="ECO:0007669"/>
    <property type="project" value="TreeGrafter"/>
</dbReference>
<protein>
    <recommendedName>
        <fullName evidence="6">NADH dehydrogenase [ubiquinone] iron-sulfur protein 5</fullName>
    </recommendedName>
    <alternativeName>
        <fullName evidence="14">Complex I-15 kDa</fullName>
    </alternativeName>
    <alternativeName>
        <fullName evidence="15">NADH-ubiquinone oxidoreductase 15 kDa subunit</fullName>
    </alternativeName>
</protein>
<keyword evidence="10" id="KW-0249">Electron transport</keyword>
<keyword evidence="13 16" id="KW-1015">Disulfide bond</keyword>
<feature type="disulfide bond" evidence="16">
    <location>
        <begin position="14"/>
        <end position="47"/>
    </location>
</feature>
<evidence type="ECO:0000256" key="5">
    <source>
        <dbReference type="ARBA" id="ARBA00011261"/>
    </source>
</evidence>
<comment type="function">
    <text evidence="1">Accessory subunit of the mitochondrial membrane respiratory chain NADH dehydrogenase (Complex I), that is believed not to be involved in catalysis. Complex I functions in the transfer of electrons from NADH to the respiratory chain. The immediate electron acceptor for the enzyme is believed to be ubiquinone.</text>
</comment>
<keyword evidence="18" id="KW-1185">Reference proteome</keyword>
<evidence type="ECO:0000256" key="1">
    <source>
        <dbReference type="ARBA" id="ARBA00003195"/>
    </source>
</evidence>
<dbReference type="EMBL" id="CAACVS010000225">
    <property type="protein sequence ID" value="VEU39488.1"/>
    <property type="molecule type" value="Genomic_DNA"/>
</dbReference>
<evidence type="ECO:0000313" key="17">
    <source>
        <dbReference type="EMBL" id="VEU39488.1"/>
    </source>
</evidence>
<gene>
    <name evidence="17" type="ORF">PSNMU_V1.4_AUG-EV-PASAV3_0064230</name>
</gene>
<keyword evidence="11" id="KW-0496">Mitochondrion</keyword>
<dbReference type="GO" id="GO:0005758">
    <property type="term" value="C:mitochondrial intermembrane space"/>
    <property type="evidence" value="ECO:0007669"/>
    <property type="project" value="UniProtKB-SubCell"/>
</dbReference>